<proteinExistence type="predicted"/>
<dbReference type="SUPFAM" id="SSF47413">
    <property type="entry name" value="lambda repressor-like DNA-binding domains"/>
    <property type="match status" value="1"/>
</dbReference>
<dbReference type="Proteomes" id="UP000282529">
    <property type="component" value="Unassembled WGS sequence"/>
</dbReference>
<gene>
    <name evidence="2" type="ORF">EH198_16395</name>
</gene>
<dbReference type="GO" id="GO:0003677">
    <property type="term" value="F:DNA binding"/>
    <property type="evidence" value="ECO:0007669"/>
    <property type="project" value="InterPro"/>
</dbReference>
<evidence type="ECO:0000259" key="1">
    <source>
        <dbReference type="SMART" id="SM00530"/>
    </source>
</evidence>
<dbReference type="EMBL" id="RQPI01000009">
    <property type="protein sequence ID" value="RQW10395.1"/>
    <property type="molecule type" value="Genomic_DNA"/>
</dbReference>
<reference evidence="2 3" key="1">
    <citation type="submission" date="2018-11" db="EMBL/GenBank/DDBJ databases">
        <title>Genome sequence of strain 7197.</title>
        <authorList>
            <person name="Gao J."/>
            <person name="Sun J."/>
        </authorList>
    </citation>
    <scope>NUCLEOTIDE SEQUENCE [LARGE SCALE GENOMIC DNA]</scope>
    <source>
        <strain evidence="2 3">7197</strain>
    </source>
</reference>
<dbReference type="Pfam" id="PF13443">
    <property type="entry name" value="HTH_26"/>
    <property type="match status" value="1"/>
</dbReference>
<dbReference type="SMART" id="SM00530">
    <property type="entry name" value="HTH_XRE"/>
    <property type="match status" value="1"/>
</dbReference>
<dbReference type="InterPro" id="IPR001387">
    <property type="entry name" value="Cro/C1-type_HTH"/>
</dbReference>
<comment type="caution">
    <text evidence="2">The sequence shown here is derived from an EMBL/GenBank/DDBJ whole genome shotgun (WGS) entry which is preliminary data.</text>
</comment>
<dbReference type="AlphaFoldDB" id="A0A3N9P3L7"/>
<accession>A0A3N9P3L7</accession>
<evidence type="ECO:0000313" key="2">
    <source>
        <dbReference type="EMBL" id="RQW10395.1"/>
    </source>
</evidence>
<dbReference type="OrthoDB" id="2899891at2"/>
<feature type="domain" description="HTH cro/C1-type" evidence="1">
    <location>
        <begin position="5"/>
        <end position="62"/>
    </location>
</feature>
<keyword evidence="3" id="KW-1185">Reference proteome</keyword>
<dbReference type="InterPro" id="IPR010982">
    <property type="entry name" value="Lambda_DNA-bd_dom_sf"/>
</dbReference>
<evidence type="ECO:0000313" key="3">
    <source>
        <dbReference type="Proteomes" id="UP000282529"/>
    </source>
</evidence>
<name>A0A3N9P3L7_9BACL</name>
<dbReference type="Gene3D" id="1.10.260.40">
    <property type="entry name" value="lambda repressor-like DNA-binding domains"/>
    <property type="match status" value="1"/>
</dbReference>
<protein>
    <submittedName>
        <fullName evidence="2">XRE family transcriptional regulator</fullName>
    </submittedName>
</protein>
<organism evidence="2 3">
    <name type="scientific">Paenibacillus rhizophilus</name>
    <dbReference type="NCBI Taxonomy" id="1850366"/>
    <lineage>
        <taxon>Bacteria</taxon>
        <taxon>Bacillati</taxon>
        <taxon>Bacillota</taxon>
        <taxon>Bacilli</taxon>
        <taxon>Bacillales</taxon>
        <taxon>Paenibacillaceae</taxon>
        <taxon>Paenibacillus</taxon>
    </lineage>
</organism>
<dbReference type="RefSeq" id="WP_025333692.1">
    <property type="nucleotide sequence ID" value="NZ_JBHUFE010000036.1"/>
</dbReference>
<sequence>MIKSNLPMLMAEKKIRSINKLSKETGVSAPALGRLYDGTNIRIDYSTIEALCDYFGIGIGELLEFVPPKKEY</sequence>